<evidence type="ECO:0000256" key="8">
    <source>
        <dbReference type="ARBA" id="ARBA00022643"/>
    </source>
</evidence>
<dbReference type="GO" id="GO:0006747">
    <property type="term" value="P:FAD biosynthetic process"/>
    <property type="evidence" value="ECO:0007669"/>
    <property type="project" value="UniProtKB-UniPathway"/>
</dbReference>
<dbReference type="InterPro" id="IPR015865">
    <property type="entry name" value="Riboflavin_kinase_bac/euk"/>
</dbReference>
<dbReference type="CDD" id="cd02064">
    <property type="entry name" value="FAD_synthetase_N"/>
    <property type="match status" value="1"/>
</dbReference>
<protein>
    <recommendedName>
        <fullName evidence="6">Bifunctional riboflavin kinase/FMN adenylyltransferase</fullName>
        <ecNumber evidence="4">2.7.1.26</ecNumber>
        <ecNumber evidence="5">2.7.7.2</ecNumber>
    </recommendedName>
</protein>
<keyword evidence="12" id="KW-0418">Kinase</keyword>
<evidence type="ECO:0000256" key="1">
    <source>
        <dbReference type="ARBA" id="ARBA00004726"/>
    </source>
</evidence>
<dbReference type="SUPFAM" id="SSF82114">
    <property type="entry name" value="Riboflavin kinase-like"/>
    <property type="match status" value="1"/>
</dbReference>
<dbReference type="InterPro" id="IPR023468">
    <property type="entry name" value="Riboflavin_kinase"/>
</dbReference>
<comment type="similarity">
    <text evidence="3">Belongs to the RibF family.</text>
</comment>
<evidence type="ECO:0000256" key="13">
    <source>
        <dbReference type="ARBA" id="ARBA00022827"/>
    </source>
</evidence>
<dbReference type="NCBIfam" id="TIGR00083">
    <property type="entry name" value="ribF"/>
    <property type="match status" value="1"/>
</dbReference>
<dbReference type="UniPathway" id="UPA00277">
    <property type="reaction ID" value="UER00407"/>
</dbReference>
<dbReference type="GO" id="GO:0009231">
    <property type="term" value="P:riboflavin biosynthetic process"/>
    <property type="evidence" value="ECO:0007669"/>
    <property type="project" value="InterPro"/>
</dbReference>
<comment type="pathway">
    <text evidence="2">Cofactor biosynthesis; FMN biosynthesis; FMN from riboflavin (ATP route): step 1/1.</text>
</comment>
<dbReference type="InterPro" id="IPR023465">
    <property type="entry name" value="Riboflavin_kinase_dom_sf"/>
</dbReference>
<dbReference type="SMART" id="SM00904">
    <property type="entry name" value="Flavokinase"/>
    <property type="match status" value="1"/>
</dbReference>
<dbReference type="GO" id="GO:0008531">
    <property type="term" value="F:riboflavin kinase activity"/>
    <property type="evidence" value="ECO:0007669"/>
    <property type="project" value="UniProtKB-EC"/>
</dbReference>
<evidence type="ECO:0000256" key="3">
    <source>
        <dbReference type="ARBA" id="ARBA00010214"/>
    </source>
</evidence>
<evidence type="ECO:0000256" key="9">
    <source>
        <dbReference type="ARBA" id="ARBA00022679"/>
    </source>
</evidence>
<dbReference type="InterPro" id="IPR014729">
    <property type="entry name" value="Rossmann-like_a/b/a_fold"/>
</dbReference>
<dbReference type="PANTHER" id="PTHR22749:SF6">
    <property type="entry name" value="RIBOFLAVIN KINASE"/>
    <property type="match status" value="1"/>
</dbReference>
<sequence length="296" mass="32432">MTIGSVVLIGVFDGVHKGHQLLLNRAKEIADGRSIIALTFDPHPMHVFAPERAPTLLTTLSDRVELLKIHNADQVAVLKFNEKFAAMSPEDFVKDVLVGQLAASAVIVGKNFTYGHKAAGNVDSLINDGLKYNFAVDVQELKAGDGEIISSSRIRNLVTNGEVEEARTLLSRPHRLDGVVVHGEKRGREIGYPTANLGNIDGQTIPCDGVYAGWLTVGINFWPAAISIGTNPTFEGVRDRQVEAYAIDQVGLELYDKNASIEFGWRLRDTLKFDGLEPLLAQMKLDCDRARSLTEQ</sequence>
<keyword evidence="10" id="KW-0548">Nucleotidyltransferase</keyword>
<comment type="pathway">
    <text evidence="1">Cofactor biosynthesis; FAD biosynthesis; FAD from FMN: step 1/1.</text>
</comment>
<evidence type="ECO:0000256" key="4">
    <source>
        <dbReference type="ARBA" id="ARBA00012105"/>
    </source>
</evidence>
<dbReference type="GO" id="GO:0003919">
    <property type="term" value="F:FMN adenylyltransferase activity"/>
    <property type="evidence" value="ECO:0007669"/>
    <property type="project" value="UniProtKB-EC"/>
</dbReference>
<dbReference type="InterPro" id="IPR002606">
    <property type="entry name" value="Riboflavin_kinase_bac"/>
</dbReference>
<gene>
    <name evidence="17" type="ORF">UFOPK1775_00641</name>
</gene>
<dbReference type="AlphaFoldDB" id="A0A6J6FPV0"/>
<dbReference type="FunFam" id="3.40.50.620:FF:000021">
    <property type="entry name" value="Riboflavin biosynthesis protein"/>
    <property type="match status" value="1"/>
</dbReference>
<dbReference type="EC" id="2.7.7.2" evidence="5"/>
<evidence type="ECO:0000256" key="11">
    <source>
        <dbReference type="ARBA" id="ARBA00022741"/>
    </source>
</evidence>
<evidence type="ECO:0000256" key="15">
    <source>
        <dbReference type="ARBA" id="ARBA00023268"/>
    </source>
</evidence>
<keyword evidence="15" id="KW-0511">Multifunctional enzyme</keyword>
<dbReference type="UniPathway" id="UPA00276">
    <property type="reaction ID" value="UER00406"/>
</dbReference>
<dbReference type="Gene3D" id="3.40.50.620">
    <property type="entry name" value="HUPs"/>
    <property type="match status" value="1"/>
</dbReference>
<dbReference type="EC" id="2.7.1.26" evidence="4"/>
<keyword evidence="8" id="KW-0288">FMN</keyword>
<evidence type="ECO:0000256" key="6">
    <source>
        <dbReference type="ARBA" id="ARBA00018483"/>
    </source>
</evidence>
<dbReference type="EMBL" id="CAEZUB010000062">
    <property type="protein sequence ID" value="CAB4591132.1"/>
    <property type="molecule type" value="Genomic_DNA"/>
</dbReference>
<dbReference type="GO" id="GO:0005524">
    <property type="term" value="F:ATP binding"/>
    <property type="evidence" value="ECO:0007669"/>
    <property type="project" value="UniProtKB-KW"/>
</dbReference>
<dbReference type="FunFam" id="2.40.30.30:FF:000003">
    <property type="entry name" value="Riboflavin biosynthesis protein"/>
    <property type="match status" value="1"/>
</dbReference>
<evidence type="ECO:0000256" key="14">
    <source>
        <dbReference type="ARBA" id="ARBA00022840"/>
    </source>
</evidence>
<keyword evidence="11" id="KW-0547">Nucleotide-binding</keyword>
<feature type="domain" description="Riboflavin kinase" evidence="16">
    <location>
        <begin position="169"/>
        <end position="295"/>
    </location>
</feature>
<dbReference type="InterPro" id="IPR004821">
    <property type="entry name" value="Cyt_trans-like"/>
</dbReference>
<keyword evidence="9" id="KW-0808">Transferase</keyword>
<dbReference type="Gene3D" id="2.40.30.30">
    <property type="entry name" value="Riboflavin kinase-like"/>
    <property type="match status" value="1"/>
</dbReference>
<proteinExistence type="inferred from homology"/>
<dbReference type="Pfam" id="PF01687">
    <property type="entry name" value="Flavokinase"/>
    <property type="match status" value="1"/>
</dbReference>
<evidence type="ECO:0000256" key="5">
    <source>
        <dbReference type="ARBA" id="ARBA00012393"/>
    </source>
</evidence>
<evidence type="ECO:0000256" key="2">
    <source>
        <dbReference type="ARBA" id="ARBA00005201"/>
    </source>
</evidence>
<accession>A0A6J6FPV0</accession>
<evidence type="ECO:0000256" key="7">
    <source>
        <dbReference type="ARBA" id="ARBA00022630"/>
    </source>
</evidence>
<dbReference type="InterPro" id="IPR015864">
    <property type="entry name" value="FAD_synthase"/>
</dbReference>
<dbReference type="Pfam" id="PF06574">
    <property type="entry name" value="FAD_syn"/>
    <property type="match status" value="1"/>
</dbReference>
<evidence type="ECO:0000256" key="12">
    <source>
        <dbReference type="ARBA" id="ARBA00022777"/>
    </source>
</evidence>
<evidence type="ECO:0000259" key="16">
    <source>
        <dbReference type="SMART" id="SM00904"/>
    </source>
</evidence>
<dbReference type="SUPFAM" id="SSF52374">
    <property type="entry name" value="Nucleotidylyl transferase"/>
    <property type="match status" value="1"/>
</dbReference>
<dbReference type="GO" id="GO:0009398">
    <property type="term" value="P:FMN biosynthetic process"/>
    <property type="evidence" value="ECO:0007669"/>
    <property type="project" value="UniProtKB-UniPathway"/>
</dbReference>
<evidence type="ECO:0000256" key="10">
    <source>
        <dbReference type="ARBA" id="ARBA00022695"/>
    </source>
</evidence>
<keyword evidence="13" id="KW-0274">FAD</keyword>
<reference evidence="17" key="1">
    <citation type="submission" date="2020-05" db="EMBL/GenBank/DDBJ databases">
        <authorList>
            <person name="Chiriac C."/>
            <person name="Salcher M."/>
            <person name="Ghai R."/>
            <person name="Kavagutti S V."/>
        </authorList>
    </citation>
    <scope>NUCLEOTIDE SEQUENCE</scope>
</reference>
<name>A0A6J6FPV0_9ZZZZ</name>
<dbReference type="NCBIfam" id="TIGR00125">
    <property type="entry name" value="cyt_tran_rel"/>
    <property type="match status" value="1"/>
</dbReference>
<evidence type="ECO:0000313" key="17">
    <source>
        <dbReference type="EMBL" id="CAB4591132.1"/>
    </source>
</evidence>
<dbReference type="PIRSF" id="PIRSF004491">
    <property type="entry name" value="FAD_Synth"/>
    <property type="match status" value="1"/>
</dbReference>
<dbReference type="NCBIfam" id="NF004160">
    <property type="entry name" value="PRK05627.1-3"/>
    <property type="match status" value="1"/>
</dbReference>
<keyword evidence="7" id="KW-0285">Flavoprotein</keyword>
<keyword evidence="14" id="KW-0067">ATP-binding</keyword>
<dbReference type="PANTHER" id="PTHR22749">
    <property type="entry name" value="RIBOFLAVIN KINASE/FMN ADENYLYLTRANSFERASE"/>
    <property type="match status" value="1"/>
</dbReference>
<organism evidence="17">
    <name type="scientific">freshwater metagenome</name>
    <dbReference type="NCBI Taxonomy" id="449393"/>
    <lineage>
        <taxon>unclassified sequences</taxon>
        <taxon>metagenomes</taxon>
        <taxon>ecological metagenomes</taxon>
    </lineage>
</organism>